<evidence type="ECO:0000313" key="2">
    <source>
        <dbReference type="Proteomes" id="UP000078576"/>
    </source>
</evidence>
<organism evidence="1 2">
    <name type="scientific">Cytospora mali</name>
    <name type="common">Apple Valsa canker fungus</name>
    <name type="synonym">Valsa mali</name>
    <dbReference type="NCBI Taxonomy" id="578113"/>
    <lineage>
        <taxon>Eukaryota</taxon>
        <taxon>Fungi</taxon>
        <taxon>Dikarya</taxon>
        <taxon>Ascomycota</taxon>
        <taxon>Pezizomycotina</taxon>
        <taxon>Sordariomycetes</taxon>
        <taxon>Sordariomycetidae</taxon>
        <taxon>Diaporthales</taxon>
        <taxon>Cytosporaceae</taxon>
        <taxon>Cytospora</taxon>
    </lineage>
</organism>
<dbReference type="AlphaFoldDB" id="A0A194UNR0"/>
<dbReference type="EMBL" id="KN714668">
    <property type="protein sequence ID" value="KUI53299.1"/>
    <property type="molecule type" value="Genomic_DNA"/>
</dbReference>
<protein>
    <submittedName>
        <fullName evidence="1">Uncharacterized protein</fullName>
    </submittedName>
</protein>
<accession>A0A194UNR0</accession>
<sequence>MAGWILLWTKVKAAFKEPSQAEPITDRSSRSIARSIGNPIQLPIMTVPIRIRPIWLQRKATR</sequence>
<name>A0A194UNR0_CYTMA</name>
<reference evidence="2" key="1">
    <citation type="submission" date="2014-12" db="EMBL/GenBank/DDBJ databases">
        <title>Genome Sequence of Valsa Canker Pathogens Uncovers a Specific Adaption of Colonization on Woody Bark.</title>
        <authorList>
            <person name="Yin Z."/>
            <person name="Liu H."/>
            <person name="Gao X."/>
            <person name="Li Z."/>
            <person name="Song N."/>
            <person name="Ke X."/>
            <person name="Dai Q."/>
            <person name="Wu Y."/>
            <person name="Sun Y."/>
            <person name="Xu J.-R."/>
            <person name="Kang Z.K."/>
            <person name="Wang L."/>
            <person name="Huang L."/>
        </authorList>
    </citation>
    <scope>NUCLEOTIDE SEQUENCE [LARGE SCALE GENOMIC DNA]</scope>
    <source>
        <strain evidence="2">SXYL134</strain>
    </source>
</reference>
<gene>
    <name evidence="1" type="ORF">VP1G_10516</name>
</gene>
<dbReference type="Proteomes" id="UP000078576">
    <property type="component" value="Unassembled WGS sequence"/>
</dbReference>
<proteinExistence type="predicted"/>
<evidence type="ECO:0000313" key="1">
    <source>
        <dbReference type="EMBL" id="KUI53299.1"/>
    </source>
</evidence>
<keyword evidence="2" id="KW-1185">Reference proteome</keyword>